<gene>
    <name evidence="1" type="ORF">PAXRUDRAFT_118093</name>
</gene>
<name>A0A0D0D052_9AGAM</name>
<accession>A0A0D0D052</accession>
<proteinExistence type="predicted"/>
<dbReference type="Proteomes" id="UP000054538">
    <property type="component" value="Unassembled WGS sequence"/>
</dbReference>
<feature type="non-terminal residue" evidence="1">
    <location>
        <position position="1"/>
    </location>
</feature>
<organism evidence="1 2">
    <name type="scientific">Paxillus rubicundulus Ve08.2h10</name>
    <dbReference type="NCBI Taxonomy" id="930991"/>
    <lineage>
        <taxon>Eukaryota</taxon>
        <taxon>Fungi</taxon>
        <taxon>Dikarya</taxon>
        <taxon>Basidiomycota</taxon>
        <taxon>Agaricomycotina</taxon>
        <taxon>Agaricomycetes</taxon>
        <taxon>Agaricomycetidae</taxon>
        <taxon>Boletales</taxon>
        <taxon>Paxilineae</taxon>
        <taxon>Paxillaceae</taxon>
        <taxon>Paxillus</taxon>
    </lineage>
</organism>
<reference evidence="1 2" key="1">
    <citation type="submission" date="2014-04" db="EMBL/GenBank/DDBJ databases">
        <authorList>
            <consortium name="DOE Joint Genome Institute"/>
            <person name="Kuo A."/>
            <person name="Kohler A."/>
            <person name="Jargeat P."/>
            <person name="Nagy L.G."/>
            <person name="Floudas D."/>
            <person name="Copeland A."/>
            <person name="Barry K.W."/>
            <person name="Cichocki N."/>
            <person name="Veneault-Fourrey C."/>
            <person name="LaButti K."/>
            <person name="Lindquist E.A."/>
            <person name="Lipzen A."/>
            <person name="Lundell T."/>
            <person name="Morin E."/>
            <person name="Murat C."/>
            <person name="Sun H."/>
            <person name="Tunlid A."/>
            <person name="Henrissat B."/>
            <person name="Grigoriev I.V."/>
            <person name="Hibbett D.S."/>
            <person name="Martin F."/>
            <person name="Nordberg H.P."/>
            <person name="Cantor M.N."/>
            <person name="Hua S.X."/>
        </authorList>
    </citation>
    <scope>NUCLEOTIDE SEQUENCE [LARGE SCALE GENOMIC DNA]</scope>
    <source>
        <strain evidence="1 2">Ve08.2h10</strain>
    </source>
</reference>
<sequence>MRPGATNTDLPSTHDIATFIHNSFVDFIKQLKIDIQSPAAGCVSTTMDLWSVNQTKAAFFGLTAH</sequence>
<dbReference type="OrthoDB" id="3157803at2759"/>
<reference evidence="2" key="2">
    <citation type="submission" date="2015-01" db="EMBL/GenBank/DDBJ databases">
        <title>Evolutionary Origins and Diversification of the Mycorrhizal Mutualists.</title>
        <authorList>
            <consortium name="DOE Joint Genome Institute"/>
            <consortium name="Mycorrhizal Genomics Consortium"/>
            <person name="Kohler A."/>
            <person name="Kuo A."/>
            <person name="Nagy L.G."/>
            <person name="Floudas D."/>
            <person name="Copeland A."/>
            <person name="Barry K.W."/>
            <person name="Cichocki N."/>
            <person name="Veneault-Fourrey C."/>
            <person name="LaButti K."/>
            <person name="Lindquist E.A."/>
            <person name="Lipzen A."/>
            <person name="Lundell T."/>
            <person name="Morin E."/>
            <person name="Murat C."/>
            <person name="Riley R."/>
            <person name="Ohm R."/>
            <person name="Sun H."/>
            <person name="Tunlid A."/>
            <person name="Henrissat B."/>
            <person name="Grigoriev I.V."/>
            <person name="Hibbett D.S."/>
            <person name="Martin F."/>
        </authorList>
    </citation>
    <scope>NUCLEOTIDE SEQUENCE [LARGE SCALE GENOMIC DNA]</scope>
    <source>
        <strain evidence="2">Ve08.2h10</strain>
    </source>
</reference>
<dbReference type="HOGENOM" id="CLU_2856070_0_0_1"/>
<protein>
    <submittedName>
        <fullName evidence="1">Uncharacterized protein</fullName>
    </submittedName>
</protein>
<dbReference type="InParanoid" id="A0A0D0D052"/>
<keyword evidence="2" id="KW-1185">Reference proteome</keyword>
<evidence type="ECO:0000313" key="2">
    <source>
        <dbReference type="Proteomes" id="UP000054538"/>
    </source>
</evidence>
<dbReference type="AlphaFoldDB" id="A0A0D0D052"/>
<evidence type="ECO:0000313" key="1">
    <source>
        <dbReference type="EMBL" id="KIK76896.1"/>
    </source>
</evidence>
<dbReference type="EMBL" id="KN827248">
    <property type="protein sequence ID" value="KIK76896.1"/>
    <property type="molecule type" value="Genomic_DNA"/>
</dbReference>